<dbReference type="EMBL" id="PUIO01000057">
    <property type="protein sequence ID" value="PQP17364.1"/>
    <property type="molecule type" value="Genomic_DNA"/>
</dbReference>
<reference evidence="2" key="1">
    <citation type="submission" date="2018-02" db="EMBL/GenBank/DDBJ databases">
        <title>Draft genome sequencing of Rhodococcus opacus KU647198.</title>
        <authorList>
            <person name="Zheng B.-X."/>
        </authorList>
    </citation>
    <scope>NUCLEOTIDE SEQUENCE [LARGE SCALE GENOMIC DNA]</scope>
    <source>
        <strain evidence="2">04-OD7</strain>
    </source>
</reference>
<gene>
    <name evidence="1" type="ORF">C5613_34380</name>
</gene>
<organism evidence="1 2">
    <name type="scientific">Rhodococcus opacus</name>
    <name type="common">Nocardia opaca</name>
    <dbReference type="NCBI Taxonomy" id="37919"/>
    <lineage>
        <taxon>Bacteria</taxon>
        <taxon>Bacillati</taxon>
        <taxon>Actinomycetota</taxon>
        <taxon>Actinomycetes</taxon>
        <taxon>Mycobacteriales</taxon>
        <taxon>Nocardiaceae</taxon>
        <taxon>Rhodococcus</taxon>
    </lineage>
</organism>
<dbReference type="InterPro" id="IPR014710">
    <property type="entry name" value="RmlC-like_jellyroll"/>
</dbReference>
<protein>
    <recommendedName>
        <fullName evidence="3">Cupin 2 conserved barrel domain-containing protein</fullName>
    </recommendedName>
</protein>
<dbReference type="InterPro" id="IPR011051">
    <property type="entry name" value="RmlC_Cupin_sf"/>
</dbReference>
<evidence type="ECO:0000313" key="1">
    <source>
        <dbReference type="EMBL" id="PQP17364.1"/>
    </source>
</evidence>
<sequence>MSTYVHVNRAGDGRRLTAPDADITVLVGGDHTGGAYEVFLVEASRTAPDGPLHAEPWSKSYHVLRGRILVQTGDTGYELAAGETIAIEAGTTNTFTVLSESADFLLVSAGASHARFFGDLDAVGRGRHAPGEMDRLLHGVTERYGVELATGSGAP</sequence>
<dbReference type="Gene3D" id="2.60.120.10">
    <property type="entry name" value="Jelly Rolls"/>
    <property type="match status" value="1"/>
</dbReference>
<name>A0A2S8IRG5_RHOOP</name>
<proteinExistence type="predicted"/>
<dbReference type="SUPFAM" id="SSF51182">
    <property type="entry name" value="RmlC-like cupins"/>
    <property type="match status" value="1"/>
</dbReference>
<dbReference type="Proteomes" id="UP000239290">
    <property type="component" value="Unassembled WGS sequence"/>
</dbReference>
<dbReference type="AlphaFoldDB" id="A0A2S8IRG5"/>
<comment type="caution">
    <text evidence="1">The sequence shown here is derived from an EMBL/GenBank/DDBJ whole genome shotgun (WGS) entry which is preliminary data.</text>
</comment>
<accession>A0A2S8IRG5</accession>
<evidence type="ECO:0000313" key="2">
    <source>
        <dbReference type="Proteomes" id="UP000239290"/>
    </source>
</evidence>
<evidence type="ECO:0008006" key="3">
    <source>
        <dbReference type="Google" id="ProtNLM"/>
    </source>
</evidence>
<dbReference type="RefSeq" id="WP_105421479.1">
    <property type="nucleotide sequence ID" value="NZ_PUIO01000057.1"/>
</dbReference>